<evidence type="ECO:0000256" key="2">
    <source>
        <dbReference type="ARBA" id="ARBA00008423"/>
    </source>
</evidence>
<keyword evidence="6" id="KW-0863">Zinc-finger</keyword>
<comment type="caution">
    <text evidence="10">The sequence shown here is derived from an EMBL/GenBank/DDBJ whole genome shotgun (WGS) entry which is preliminary data.</text>
</comment>
<gene>
    <name evidence="10" type="primary">sut-2</name>
    <name evidence="10" type="ORF">FJT64_014966</name>
</gene>
<organism evidence="10 11">
    <name type="scientific">Amphibalanus amphitrite</name>
    <name type="common">Striped barnacle</name>
    <name type="synonym">Balanus amphitrite</name>
    <dbReference type="NCBI Taxonomy" id="1232801"/>
    <lineage>
        <taxon>Eukaryota</taxon>
        <taxon>Metazoa</taxon>
        <taxon>Ecdysozoa</taxon>
        <taxon>Arthropoda</taxon>
        <taxon>Crustacea</taxon>
        <taxon>Multicrustacea</taxon>
        <taxon>Cirripedia</taxon>
        <taxon>Thoracica</taxon>
        <taxon>Thoracicalcarea</taxon>
        <taxon>Balanomorpha</taxon>
        <taxon>Balanoidea</taxon>
        <taxon>Balanidae</taxon>
        <taxon>Amphibalaninae</taxon>
        <taxon>Amphibalanus</taxon>
    </lineage>
</organism>
<feature type="compositionally biased region" description="Low complexity" evidence="9">
    <location>
        <begin position="216"/>
        <end position="226"/>
    </location>
</feature>
<feature type="region of interest" description="Disordered" evidence="9">
    <location>
        <begin position="107"/>
        <end position="261"/>
    </location>
</feature>
<keyword evidence="11" id="KW-1185">Reference proteome</keyword>
<dbReference type="PANTHER" id="PTHR14738">
    <property type="entry name" value="ZINC FINGER CCCH DOMAIN-CONTAINING PROTEIN 14"/>
    <property type="match status" value="1"/>
</dbReference>
<dbReference type="PANTHER" id="PTHR14738:SF29">
    <property type="entry name" value="ZINC FINGER CCCH DOMAIN-CONTAINING PROTEIN 14"/>
    <property type="match status" value="1"/>
</dbReference>
<protein>
    <recommendedName>
        <fullName evidence="3">Zinc finger CCCH domain-containing protein 14</fullName>
    </recommendedName>
</protein>
<evidence type="ECO:0000256" key="8">
    <source>
        <dbReference type="ARBA" id="ARBA00023242"/>
    </source>
</evidence>
<dbReference type="GO" id="GO:0008143">
    <property type="term" value="F:poly(A) binding"/>
    <property type="evidence" value="ECO:0007669"/>
    <property type="project" value="InterPro"/>
</dbReference>
<keyword evidence="7" id="KW-0862">Zinc</keyword>
<sequence length="261" mass="27997">MEGLRSEVSQKIKKAIQAKLLELGVTVDDALPDYIMVLVVNKKSKEQMENDLVLFLQGKTTAFVEWLAQILGRLQTMSMQAKGPPRVPPPHDVPATAAAGGRIINLREESTFPPAGRSSERARHGGRPRTAESGARGPRSAVRRSSAADDSDGEAEGRPVPAVASTVRVTDRPRPPAHLLPRPDILVRAMTDARRSTSGAPGPGQTGRRRRRRSGAGRPPAAGAGADKQAGSFAGDLRAKLRAVRQGDSARPAGGRRRRRR</sequence>
<keyword evidence="4" id="KW-0479">Metal-binding</keyword>
<accession>A0A6A4XAZ1</accession>
<feature type="compositionally biased region" description="Low complexity" evidence="9">
    <location>
        <begin position="133"/>
        <end position="145"/>
    </location>
</feature>
<dbReference type="OrthoDB" id="5589010at2759"/>
<comment type="similarity">
    <text evidence="2">Belongs to the ZC3H14 family.</text>
</comment>
<dbReference type="GO" id="GO:0043488">
    <property type="term" value="P:regulation of mRNA stability"/>
    <property type="evidence" value="ECO:0007669"/>
    <property type="project" value="InterPro"/>
</dbReference>
<dbReference type="AlphaFoldDB" id="A0A6A4XAZ1"/>
<dbReference type="Proteomes" id="UP000440578">
    <property type="component" value="Unassembled WGS sequence"/>
</dbReference>
<comment type="subcellular location">
    <subcellularLocation>
        <location evidence="1">Nucleus</location>
    </subcellularLocation>
</comment>
<reference evidence="10 11" key="1">
    <citation type="submission" date="2019-07" db="EMBL/GenBank/DDBJ databases">
        <title>Draft genome assembly of a fouling barnacle, Amphibalanus amphitrite (Darwin, 1854): The first reference genome for Thecostraca.</title>
        <authorList>
            <person name="Kim W."/>
        </authorList>
    </citation>
    <scope>NUCLEOTIDE SEQUENCE [LARGE SCALE GENOMIC DNA]</scope>
    <source>
        <strain evidence="10">SNU_AA5</strain>
        <tissue evidence="10">Soma without cirri and trophi</tissue>
    </source>
</reference>
<proteinExistence type="inferred from homology"/>
<evidence type="ECO:0000256" key="6">
    <source>
        <dbReference type="ARBA" id="ARBA00022771"/>
    </source>
</evidence>
<evidence type="ECO:0000256" key="4">
    <source>
        <dbReference type="ARBA" id="ARBA00022723"/>
    </source>
</evidence>
<evidence type="ECO:0000256" key="1">
    <source>
        <dbReference type="ARBA" id="ARBA00004123"/>
    </source>
</evidence>
<evidence type="ECO:0000256" key="3">
    <source>
        <dbReference type="ARBA" id="ARBA00015071"/>
    </source>
</evidence>
<evidence type="ECO:0000256" key="9">
    <source>
        <dbReference type="SAM" id="MobiDB-lite"/>
    </source>
</evidence>
<name>A0A6A4XAZ1_AMPAM</name>
<evidence type="ECO:0000256" key="5">
    <source>
        <dbReference type="ARBA" id="ARBA00022737"/>
    </source>
</evidence>
<dbReference type="GO" id="GO:0005737">
    <property type="term" value="C:cytoplasm"/>
    <property type="evidence" value="ECO:0007669"/>
    <property type="project" value="TreeGrafter"/>
</dbReference>
<evidence type="ECO:0000256" key="7">
    <source>
        <dbReference type="ARBA" id="ARBA00022833"/>
    </source>
</evidence>
<keyword evidence="8" id="KW-0539">Nucleus</keyword>
<dbReference type="GO" id="GO:0008270">
    <property type="term" value="F:zinc ion binding"/>
    <property type="evidence" value="ECO:0007669"/>
    <property type="project" value="UniProtKB-KW"/>
</dbReference>
<dbReference type="EMBL" id="VIIS01000010">
    <property type="protein sequence ID" value="KAF0314629.1"/>
    <property type="molecule type" value="Genomic_DNA"/>
</dbReference>
<evidence type="ECO:0000313" key="11">
    <source>
        <dbReference type="Proteomes" id="UP000440578"/>
    </source>
</evidence>
<keyword evidence="5" id="KW-0677">Repeat</keyword>
<dbReference type="GO" id="GO:0005634">
    <property type="term" value="C:nucleus"/>
    <property type="evidence" value="ECO:0007669"/>
    <property type="project" value="UniProtKB-SubCell"/>
</dbReference>
<dbReference type="InterPro" id="IPR040366">
    <property type="entry name" value="Nab2/ZC3H14"/>
</dbReference>
<dbReference type="Gene3D" id="1.20.1390.10">
    <property type="entry name" value="PWI domain"/>
    <property type="match status" value="1"/>
</dbReference>
<evidence type="ECO:0000313" key="10">
    <source>
        <dbReference type="EMBL" id="KAF0314629.1"/>
    </source>
</evidence>